<feature type="compositionally biased region" description="Polar residues" evidence="1">
    <location>
        <begin position="44"/>
        <end position="56"/>
    </location>
</feature>
<feature type="region of interest" description="Disordered" evidence="1">
    <location>
        <begin position="44"/>
        <end position="79"/>
    </location>
</feature>
<dbReference type="EMBL" id="BLLK01000078">
    <property type="protein sequence ID" value="GFH62131.1"/>
    <property type="molecule type" value="Genomic_DNA"/>
</dbReference>
<evidence type="ECO:0000256" key="1">
    <source>
        <dbReference type="SAM" id="MobiDB-lite"/>
    </source>
</evidence>
<dbReference type="Proteomes" id="UP001054902">
    <property type="component" value="Unassembled WGS sequence"/>
</dbReference>
<evidence type="ECO:0000313" key="3">
    <source>
        <dbReference type="Proteomes" id="UP001054902"/>
    </source>
</evidence>
<reference evidence="2 3" key="1">
    <citation type="journal article" date="2021" name="Sci. Rep.">
        <title>The genome of the diatom Chaetoceros tenuissimus carries an ancient integrated fragment of an extant virus.</title>
        <authorList>
            <person name="Hongo Y."/>
            <person name="Kimura K."/>
            <person name="Takaki Y."/>
            <person name="Yoshida Y."/>
            <person name="Baba S."/>
            <person name="Kobayashi G."/>
            <person name="Nagasaki K."/>
            <person name="Hano T."/>
            <person name="Tomaru Y."/>
        </authorList>
    </citation>
    <scope>NUCLEOTIDE SEQUENCE [LARGE SCALE GENOMIC DNA]</scope>
    <source>
        <strain evidence="2 3">NIES-3715</strain>
    </source>
</reference>
<evidence type="ECO:0000313" key="2">
    <source>
        <dbReference type="EMBL" id="GFH62131.1"/>
    </source>
</evidence>
<proteinExistence type="predicted"/>
<name>A0AAD3HG67_9STRA</name>
<dbReference type="AlphaFoldDB" id="A0AAD3HG67"/>
<accession>A0AAD3HG67</accession>
<gene>
    <name evidence="2" type="ORF">CTEN210_18607</name>
</gene>
<organism evidence="2 3">
    <name type="scientific">Chaetoceros tenuissimus</name>
    <dbReference type="NCBI Taxonomy" id="426638"/>
    <lineage>
        <taxon>Eukaryota</taxon>
        <taxon>Sar</taxon>
        <taxon>Stramenopiles</taxon>
        <taxon>Ochrophyta</taxon>
        <taxon>Bacillariophyta</taxon>
        <taxon>Coscinodiscophyceae</taxon>
        <taxon>Chaetocerotophycidae</taxon>
        <taxon>Chaetocerotales</taxon>
        <taxon>Chaetocerotaceae</taxon>
        <taxon>Chaetoceros</taxon>
    </lineage>
</organism>
<comment type="caution">
    <text evidence="2">The sequence shown here is derived from an EMBL/GenBank/DDBJ whole genome shotgun (WGS) entry which is preliminary data.</text>
</comment>
<protein>
    <submittedName>
        <fullName evidence="2">Uncharacterized protein</fullName>
    </submittedName>
</protein>
<sequence length="164" mass="18384">MASYPNVQPADLPTLNTHGVFQSIRLHHQWEPVMGSHFLEQLGLNNVNPSPSPTTGGLQGRDDSDSRDTSGGNRTITNPTFNADLFNQYREDRSMRARDVRARWLAAGLELPKSRVDSNKTMCLAYHVKGTCNEGCRSAYDHVPYSASQYAPMVQLCSEHWPHQ</sequence>
<keyword evidence="3" id="KW-1185">Reference proteome</keyword>